<keyword evidence="2" id="KW-1185">Reference proteome</keyword>
<evidence type="ECO:0000313" key="1">
    <source>
        <dbReference type="EMBL" id="KAI4337358.1"/>
    </source>
</evidence>
<accession>A0ACB9NLR5</accession>
<dbReference type="Proteomes" id="UP000828941">
    <property type="component" value="Chromosome 6"/>
</dbReference>
<name>A0ACB9NLR5_BAUVA</name>
<evidence type="ECO:0000313" key="2">
    <source>
        <dbReference type="Proteomes" id="UP000828941"/>
    </source>
</evidence>
<proteinExistence type="predicted"/>
<protein>
    <submittedName>
        <fullName evidence="1">Uncharacterized protein</fullName>
    </submittedName>
</protein>
<gene>
    <name evidence="1" type="ORF">L6164_015786</name>
</gene>
<sequence>MLAAMITRTICCLNLPPPPPATSKPSLPTNPPQVSLVRCWRRQCFCVVMGVAFSLTGVDVPNFNFKLVGGNEIAIANANAQPMSRSERKVNIEKWSEKRACASWRPNSLESIVPENLPRPKARRRYEAVDHSGSLDAPPLAAQALKHDANASCFSM</sequence>
<dbReference type="EMBL" id="CM039431">
    <property type="protein sequence ID" value="KAI4337358.1"/>
    <property type="molecule type" value="Genomic_DNA"/>
</dbReference>
<comment type="caution">
    <text evidence="1">The sequence shown here is derived from an EMBL/GenBank/DDBJ whole genome shotgun (WGS) entry which is preliminary data.</text>
</comment>
<organism evidence="1 2">
    <name type="scientific">Bauhinia variegata</name>
    <name type="common">Purple orchid tree</name>
    <name type="synonym">Phanera variegata</name>
    <dbReference type="NCBI Taxonomy" id="167791"/>
    <lineage>
        <taxon>Eukaryota</taxon>
        <taxon>Viridiplantae</taxon>
        <taxon>Streptophyta</taxon>
        <taxon>Embryophyta</taxon>
        <taxon>Tracheophyta</taxon>
        <taxon>Spermatophyta</taxon>
        <taxon>Magnoliopsida</taxon>
        <taxon>eudicotyledons</taxon>
        <taxon>Gunneridae</taxon>
        <taxon>Pentapetalae</taxon>
        <taxon>rosids</taxon>
        <taxon>fabids</taxon>
        <taxon>Fabales</taxon>
        <taxon>Fabaceae</taxon>
        <taxon>Cercidoideae</taxon>
        <taxon>Cercideae</taxon>
        <taxon>Bauhiniinae</taxon>
        <taxon>Bauhinia</taxon>
    </lineage>
</organism>
<reference evidence="1 2" key="1">
    <citation type="journal article" date="2022" name="DNA Res.">
        <title>Chromosomal-level genome assembly of the orchid tree Bauhinia variegata (Leguminosae; Cercidoideae) supports the allotetraploid origin hypothesis of Bauhinia.</title>
        <authorList>
            <person name="Zhong Y."/>
            <person name="Chen Y."/>
            <person name="Zheng D."/>
            <person name="Pang J."/>
            <person name="Liu Y."/>
            <person name="Luo S."/>
            <person name="Meng S."/>
            <person name="Qian L."/>
            <person name="Wei D."/>
            <person name="Dai S."/>
            <person name="Zhou R."/>
        </authorList>
    </citation>
    <scope>NUCLEOTIDE SEQUENCE [LARGE SCALE GENOMIC DNA]</scope>
    <source>
        <strain evidence="1">BV-YZ2020</strain>
    </source>
</reference>